<dbReference type="EMBL" id="BIXY01000189">
    <property type="protein sequence ID" value="GCF11973.1"/>
    <property type="molecule type" value="Genomic_DNA"/>
</dbReference>
<evidence type="ECO:0000256" key="6">
    <source>
        <dbReference type="ARBA" id="ARBA00023004"/>
    </source>
</evidence>
<accession>A0A5A5TLH9</accession>
<dbReference type="InterPro" id="IPR050377">
    <property type="entry name" value="Radical_SAM_PqqE_MftC-like"/>
</dbReference>
<dbReference type="InterPro" id="IPR007197">
    <property type="entry name" value="rSAM"/>
</dbReference>
<dbReference type="Gene3D" id="3.20.20.70">
    <property type="entry name" value="Aldolase class I"/>
    <property type="match status" value="1"/>
</dbReference>
<comment type="caution">
    <text evidence="9">The sequence shown here is derived from an EMBL/GenBank/DDBJ whole genome shotgun (WGS) entry which is preliminary data.</text>
</comment>
<dbReference type="SFLD" id="SFLDG01067">
    <property type="entry name" value="SPASM/twitch_domain_containing"/>
    <property type="match status" value="1"/>
</dbReference>
<dbReference type="AlphaFoldDB" id="A0A5A5TLH9"/>
<feature type="domain" description="Radical SAM core" evidence="8">
    <location>
        <begin position="46"/>
        <end position="250"/>
    </location>
</feature>
<dbReference type="PANTHER" id="PTHR11228">
    <property type="entry name" value="RADICAL SAM DOMAIN PROTEIN"/>
    <property type="match status" value="1"/>
</dbReference>
<evidence type="ECO:0000256" key="5">
    <source>
        <dbReference type="ARBA" id="ARBA00023002"/>
    </source>
</evidence>
<dbReference type="SFLD" id="SFLDS00029">
    <property type="entry name" value="Radical_SAM"/>
    <property type="match status" value="1"/>
</dbReference>
<evidence type="ECO:0000256" key="1">
    <source>
        <dbReference type="ARBA" id="ARBA00001966"/>
    </source>
</evidence>
<dbReference type="GO" id="GO:0051539">
    <property type="term" value="F:4 iron, 4 sulfur cluster binding"/>
    <property type="evidence" value="ECO:0007669"/>
    <property type="project" value="UniProtKB-KW"/>
</dbReference>
<dbReference type="CDD" id="cd01335">
    <property type="entry name" value="Radical_SAM"/>
    <property type="match status" value="1"/>
</dbReference>
<keyword evidence="7" id="KW-0411">Iron-sulfur</keyword>
<protein>
    <recommendedName>
        <fullName evidence="8">Radical SAM core domain-containing protein</fullName>
    </recommendedName>
</protein>
<dbReference type="GO" id="GO:0016491">
    <property type="term" value="F:oxidoreductase activity"/>
    <property type="evidence" value="ECO:0007669"/>
    <property type="project" value="UniProtKB-KW"/>
</dbReference>
<gene>
    <name evidence="9" type="ORF">KDI_55370</name>
</gene>
<dbReference type="CDD" id="cd21109">
    <property type="entry name" value="SPASM"/>
    <property type="match status" value="1"/>
</dbReference>
<dbReference type="PROSITE" id="PS51918">
    <property type="entry name" value="RADICAL_SAM"/>
    <property type="match status" value="1"/>
</dbReference>
<evidence type="ECO:0000256" key="2">
    <source>
        <dbReference type="ARBA" id="ARBA00022485"/>
    </source>
</evidence>
<dbReference type="GO" id="GO:0046872">
    <property type="term" value="F:metal ion binding"/>
    <property type="evidence" value="ECO:0007669"/>
    <property type="project" value="UniProtKB-KW"/>
</dbReference>
<dbReference type="Proteomes" id="UP000322530">
    <property type="component" value="Unassembled WGS sequence"/>
</dbReference>
<name>A0A5A5TLH9_9CHLR</name>
<evidence type="ECO:0000256" key="7">
    <source>
        <dbReference type="ARBA" id="ARBA00023014"/>
    </source>
</evidence>
<dbReference type="PANTHER" id="PTHR11228:SF7">
    <property type="entry name" value="PQQA PEPTIDE CYCLASE"/>
    <property type="match status" value="1"/>
</dbReference>
<dbReference type="InterPro" id="IPR000385">
    <property type="entry name" value="MoaA_NifB_PqqE_Fe-S-bd_CS"/>
</dbReference>
<sequence length="323" mass="36663">MSDRPLISIQPRTSMGAKHEAIFFNNHHHSFQSIQGLDIEKAAEGITSPISVILQITRKCNFDCSFCSEIFQMPDPSLDELALMKKNLQGVQRVFLSGGEPLLRKDLIEIAEMYSSDFIVGLPTNATAGKALAQKLVGKIAFVNIGLEGPRAITNKERGDYNMIIKGVRAFYEAGLPLSFSGVMYRSTLDGLPFLYQIADIYEAGKIKLIMPIKKGNGLFLKEQEFLEQEEYENLFHSLTDMRQQFGWTPSVRMTTWTPQNEGYSILTYPNGETYAWPVYDAEDKVMFLGNLKEETIQEIWKKYPFKKNHLTKYLGKSIMVAE</sequence>
<dbReference type="SUPFAM" id="SSF102114">
    <property type="entry name" value="Radical SAM enzymes"/>
    <property type="match status" value="1"/>
</dbReference>
<evidence type="ECO:0000259" key="8">
    <source>
        <dbReference type="PROSITE" id="PS51918"/>
    </source>
</evidence>
<dbReference type="InterPro" id="IPR058240">
    <property type="entry name" value="rSAM_sf"/>
</dbReference>
<evidence type="ECO:0000256" key="3">
    <source>
        <dbReference type="ARBA" id="ARBA00022691"/>
    </source>
</evidence>
<proteinExistence type="predicted"/>
<dbReference type="InterPro" id="IPR013785">
    <property type="entry name" value="Aldolase_TIM"/>
</dbReference>
<organism evidence="9 10">
    <name type="scientific">Dictyobacter arantiisoli</name>
    <dbReference type="NCBI Taxonomy" id="2014874"/>
    <lineage>
        <taxon>Bacteria</taxon>
        <taxon>Bacillati</taxon>
        <taxon>Chloroflexota</taxon>
        <taxon>Ktedonobacteria</taxon>
        <taxon>Ktedonobacterales</taxon>
        <taxon>Dictyobacteraceae</taxon>
        <taxon>Dictyobacter</taxon>
    </lineage>
</organism>
<keyword evidence="10" id="KW-1185">Reference proteome</keyword>
<evidence type="ECO:0000256" key="4">
    <source>
        <dbReference type="ARBA" id="ARBA00022723"/>
    </source>
</evidence>
<evidence type="ECO:0000313" key="10">
    <source>
        <dbReference type="Proteomes" id="UP000322530"/>
    </source>
</evidence>
<reference evidence="9 10" key="1">
    <citation type="submission" date="2019-01" db="EMBL/GenBank/DDBJ databases">
        <title>Draft genome sequence of Dictyobacter sp. Uno17.</title>
        <authorList>
            <person name="Wang C.M."/>
            <person name="Zheng Y."/>
            <person name="Sakai Y."/>
            <person name="Abe K."/>
            <person name="Yokota A."/>
            <person name="Yabe S."/>
        </authorList>
    </citation>
    <scope>NUCLEOTIDE SEQUENCE [LARGE SCALE GENOMIC DNA]</scope>
    <source>
        <strain evidence="9 10">Uno17</strain>
    </source>
</reference>
<dbReference type="Pfam" id="PF04055">
    <property type="entry name" value="Radical_SAM"/>
    <property type="match status" value="1"/>
</dbReference>
<keyword evidence="3" id="KW-0949">S-adenosyl-L-methionine</keyword>
<keyword evidence="4" id="KW-0479">Metal-binding</keyword>
<evidence type="ECO:0000313" key="9">
    <source>
        <dbReference type="EMBL" id="GCF11973.1"/>
    </source>
</evidence>
<dbReference type="PROSITE" id="PS01305">
    <property type="entry name" value="MOAA_NIFB_PQQE"/>
    <property type="match status" value="1"/>
</dbReference>
<keyword evidence="2" id="KW-0004">4Fe-4S</keyword>
<keyword evidence="6" id="KW-0408">Iron</keyword>
<keyword evidence="5" id="KW-0560">Oxidoreductase</keyword>
<comment type="cofactor">
    <cofactor evidence="1">
        <name>[4Fe-4S] cluster</name>
        <dbReference type="ChEBI" id="CHEBI:49883"/>
    </cofactor>
</comment>